<evidence type="ECO:0000256" key="1">
    <source>
        <dbReference type="SAM" id="Phobius"/>
    </source>
</evidence>
<feature type="transmembrane region" description="Helical" evidence="1">
    <location>
        <begin position="100"/>
        <end position="120"/>
    </location>
</feature>
<dbReference type="GO" id="GO:0000155">
    <property type="term" value="F:phosphorelay sensor kinase activity"/>
    <property type="evidence" value="ECO:0007669"/>
    <property type="project" value="InterPro"/>
</dbReference>
<keyword evidence="1" id="KW-1133">Transmembrane helix</keyword>
<organism evidence="2">
    <name type="scientific">Chromera velia CCMP2878</name>
    <dbReference type="NCBI Taxonomy" id="1169474"/>
    <lineage>
        <taxon>Eukaryota</taxon>
        <taxon>Sar</taxon>
        <taxon>Alveolata</taxon>
        <taxon>Colpodellida</taxon>
        <taxon>Chromeraceae</taxon>
        <taxon>Chromera</taxon>
    </lineage>
</organism>
<dbReference type="InterPro" id="IPR036097">
    <property type="entry name" value="HisK_dim/P_sf"/>
</dbReference>
<sequence length="242" mass="27325">MAMVPEHFFGREQSSLFRERVAFWGLLGFVALFHTGIFCWWAVIPPVVYLHAHGLSGCLLKMFLMNLHLPDGDFTILLTADSVLWLVTGIVRFIEMENVREVLAILAIVSGMPFLIASGLRQVAMKTLADAEKEVQQRVDAERARDVFLSYLMHEMRNPLSGASLLVYEFMESLNELAKAATDSRLSLEKMRGTTQSEAVRLHQLASFMKTQIEKMKGVCDDTFSSKKSKRASLSISLFLCR</sequence>
<keyword evidence="1" id="KW-0472">Membrane</keyword>
<protein>
    <submittedName>
        <fullName evidence="2">Uncharacterized protein</fullName>
    </submittedName>
</protein>
<name>A0A0G4HEH5_9ALVE</name>
<proteinExistence type="predicted"/>
<dbReference type="CDD" id="cd00082">
    <property type="entry name" value="HisKA"/>
    <property type="match status" value="1"/>
</dbReference>
<feature type="transmembrane region" description="Helical" evidence="1">
    <location>
        <begin position="74"/>
        <end position="94"/>
    </location>
</feature>
<accession>A0A0G4HEH5</accession>
<dbReference type="AlphaFoldDB" id="A0A0G4HEH5"/>
<dbReference type="EMBL" id="CDMZ01002459">
    <property type="protein sequence ID" value="CEM42473.1"/>
    <property type="molecule type" value="Genomic_DNA"/>
</dbReference>
<dbReference type="InterPro" id="IPR003661">
    <property type="entry name" value="HisK_dim/P_dom"/>
</dbReference>
<keyword evidence="1" id="KW-0812">Transmembrane</keyword>
<gene>
    <name evidence="2" type="ORF">Cvel_26770</name>
</gene>
<dbReference type="Gene3D" id="1.10.287.130">
    <property type="match status" value="1"/>
</dbReference>
<reference evidence="2" key="1">
    <citation type="submission" date="2014-11" db="EMBL/GenBank/DDBJ databases">
        <authorList>
            <person name="Otto D Thomas"/>
            <person name="Naeem Raeece"/>
        </authorList>
    </citation>
    <scope>NUCLEOTIDE SEQUENCE</scope>
</reference>
<dbReference type="SUPFAM" id="SSF47384">
    <property type="entry name" value="Homodimeric domain of signal transducing histidine kinase"/>
    <property type="match status" value="1"/>
</dbReference>
<dbReference type="PhylomeDB" id="A0A0G4HEH5"/>
<evidence type="ECO:0000313" key="2">
    <source>
        <dbReference type="EMBL" id="CEM42473.1"/>
    </source>
</evidence>
<feature type="transmembrane region" description="Helical" evidence="1">
    <location>
        <begin position="21"/>
        <end position="43"/>
    </location>
</feature>
<dbReference type="VEuPathDB" id="CryptoDB:Cvel_26770"/>